<sequence>MPQMSPLNWILLLLFFSIIFIMINMINYFIMKYQNKNIKTLSKKEMNFWKW</sequence>
<comment type="subcellular location">
    <subcellularLocation>
        <location evidence="1 12">Mitochondrion membrane</location>
        <topology evidence="1 12">Single-pass membrane protein</topology>
    </subcellularLocation>
</comment>
<keyword evidence="7 12" id="KW-0375">Hydrogen ion transport</keyword>
<comment type="subunit">
    <text evidence="3">F-type ATPases have 2 components, CF(1) - the catalytic core - and CF(0) - the membrane proton channel.</text>
</comment>
<evidence type="ECO:0000256" key="6">
    <source>
        <dbReference type="ARBA" id="ARBA00022692"/>
    </source>
</evidence>
<evidence type="ECO:0000256" key="8">
    <source>
        <dbReference type="ARBA" id="ARBA00022989"/>
    </source>
</evidence>
<protein>
    <recommendedName>
        <fullName evidence="12">ATP synthase complex subunit 8</fullName>
    </recommendedName>
</protein>
<gene>
    <name evidence="14" type="primary">atp8</name>
</gene>
<name>A0A0S2MQG5_9CUCU</name>
<evidence type="ECO:0000313" key="14">
    <source>
        <dbReference type="EMBL" id="ALO76971.1"/>
    </source>
</evidence>
<evidence type="ECO:0000256" key="5">
    <source>
        <dbReference type="ARBA" id="ARBA00022547"/>
    </source>
</evidence>
<keyword evidence="10 12" id="KW-0496">Mitochondrion</keyword>
<keyword evidence="8 13" id="KW-1133">Transmembrane helix</keyword>
<evidence type="ECO:0000256" key="12">
    <source>
        <dbReference type="RuleBase" id="RU003661"/>
    </source>
</evidence>
<evidence type="ECO:0000256" key="13">
    <source>
        <dbReference type="SAM" id="Phobius"/>
    </source>
</evidence>
<evidence type="ECO:0000256" key="2">
    <source>
        <dbReference type="ARBA" id="ARBA00008892"/>
    </source>
</evidence>
<reference evidence="14" key="1">
    <citation type="submission" date="2012-06" db="EMBL/GenBank/DDBJ databases">
        <title>Mitogenomics of the Coleoptera under dense taxon sampling.</title>
        <authorList>
            <person name="Timmermans M.J.T.N."/>
            <person name="Lim J."/>
            <person name="Dodsworth S."/>
            <person name="Haran J."/>
            <person name="Ahrens D."/>
            <person name="Bocak L."/>
            <person name="London A."/>
            <person name="Culverwell L."/>
            <person name="Vogler A.P."/>
        </authorList>
    </citation>
    <scope>NUCLEOTIDE SEQUENCE</scope>
</reference>
<evidence type="ECO:0000256" key="4">
    <source>
        <dbReference type="ARBA" id="ARBA00022448"/>
    </source>
</evidence>
<dbReference type="GO" id="GO:0031966">
    <property type="term" value="C:mitochondrial membrane"/>
    <property type="evidence" value="ECO:0007669"/>
    <property type="project" value="UniProtKB-SubCell"/>
</dbReference>
<feature type="transmembrane region" description="Helical" evidence="13">
    <location>
        <begin position="6"/>
        <end position="30"/>
    </location>
</feature>
<organism evidence="14">
    <name type="scientific">Malachiinae sp. GENSP01</name>
    <dbReference type="NCBI Taxonomy" id="1205562"/>
    <lineage>
        <taxon>Eukaryota</taxon>
        <taxon>Metazoa</taxon>
        <taxon>Ecdysozoa</taxon>
        <taxon>Arthropoda</taxon>
        <taxon>Hexapoda</taxon>
        <taxon>Insecta</taxon>
        <taxon>Pterygota</taxon>
        <taxon>Neoptera</taxon>
        <taxon>Endopterygota</taxon>
        <taxon>Coleoptera</taxon>
        <taxon>Polyphaga</taxon>
        <taxon>Cucujiformia</taxon>
        <taxon>Melyridae</taxon>
        <taxon>Malachiinae</taxon>
    </lineage>
</organism>
<keyword evidence="9 12" id="KW-0406">Ion transport</keyword>
<keyword evidence="11 13" id="KW-0472">Membrane</keyword>
<dbReference type="GO" id="GO:0015078">
    <property type="term" value="F:proton transmembrane transporter activity"/>
    <property type="evidence" value="ECO:0007669"/>
    <property type="project" value="InterPro"/>
</dbReference>
<keyword evidence="5 12" id="KW-0138">CF(0)</keyword>
<accession>A0A0S2MQG5</accession>
<evidence type="ECO:0000256" key="7">
    <source>
        <dbReference type="ARBA" id="ARBA00022781"/>
    </source>
</evidence>
<keyword evidence="6 12" id="KW-0812">Transmembrane</keyword>
<dbReference type="AlphaFoldDB" id="A0A0S2MQG5"/>
<dbReference type="EMBL" id="JX412799">
    <property type="protein sequence ID" value="ALO76971.1"/>
    <property type="molecule type" value="Genomic_DNA"/>
</dbReference>
<evidence type="ECO:0000256" key="10">
    <source>
        <dbReference type="ARBA" id="ARBA00023128"/>
    </source>
</evidence>
<dbReference type="InterPro" id="IPR001421">
    <property type="entry name" value="ATP8_metazoa"/>
</dbReference>
<dbReference type="Pfam" id="PF00895">
    <property type="entry name" value="ATP-synt_8"/>
    <property type="match status" value="1"/>
</dbReference>
<evidence type="ECO:0000256" key="3">
    <source>
        <dbReference type="ARBA" id="ARBA00011291"/>
    </source>
</evidence>
<keyword evidence="4 12" id="KW-0813">Transport</keyword>
<dbReference type="GO" id="GO:0045259">
    <property type="term" value="C:proton-transporting ATP synthase complex"/>
    <property type="evidence" value="ECO:0007669"/>
    <property type="project" value="UniProtKB-KW"/>
</dbReference>
<evidence type="ECO:0000256" key="9">
    <source>
        <dbReference type="ARBA" id="ARBA00023065"/>
    </source>
</evidence>
<dbReference type="GO" id="GO:0015986">
    <property type="term" value="P:proton motive force-driven ATP synthesis"/>
    <property type="evidence" value="ECO:0007669"/>
    <property type="project" value="InterPro"/>
</dbReference>
<proteinExistence type="inferred from homology"/>
<geneLocation type="mitochondrion" evidence="14"/>
<comment type="similarity">
    <text evidence="2 12">Belongs to the ATPase protein 8 family.</text>
</comment>
<evidence type="ECO:0000256" key="11">
    <source>
        <dbReference type="ARBA" id="ARBA00023136"/>
    </source>
</evidence>
<evidence type="ECO:0000256" key="1">
    <source>
        <dbReference type="ARBA" id="ARBA00004304"/>
    </source>
</evidence>